<keyword evidence="4" id="KW-1185">Reference proteome</keyword>
<dbReference type="RefSeq" id="WP_036133516.1">
    <property type="nucleotide sequence ID" value="NZ_AVPU01000001.1"/>
</dbReference>
<dbReference type="eggNOG" id="COG0223">
    <property type="taxonomic scope" value="Bacteria"/>
</dbReference>
<evidence type="ECO:0000313" key="4">
    <source>
        <dbReference type="Proteomes" id="UP000029998"/>
    </source>
</evidence>
<feature type="domain" description="Glucosamine inositolphosphorylceramide transferase 1 N-terminal" evidence="2">
    <location>
        <begin position="307"/>
        <end position="510"/>
    </location>
</feature>
<name>A0A0A0F4F3_9GAMM</name>
<dbReference type="AlphaFoldDB" id="A0A0A0F4F3"/>
<dbReference type="InterPro" id="IPR056442">
    <property type="entry name" value="GINT1_N"/>
</dbReference>
<dbReference type="OrthoDB" id="3771157at2"/>
<comment type="caution">
    <text evidence="3">The sequence shown here is derived from an EMBL/GenBank/DDBJ whole genome shotgun (WGS) entry which is preliminary data.</text>
</comment>
<accession>A0A0A0F4F3</accession>
<dbReference type="Gene3D" id="2.115.10.20">
    <property type="entry name" value="Glycosyl hydrolase domain, family 43"/>
    <property type="match status" value="1"/>
</dbReference>
<feature type="compositionally biased region" description="Basic and acidic residues" evidence="1">
    <location>
        <begin position="569"/>
        <end position="581"/>
    </location>
</feature>
<protein>
    <recommendedName>
        <fullName evidence="2">Glucosamine inositolphosphorylceramide transferase 1 N-terminal domain-containing protein</fullName>
    </recommendedName>
</protein>
<reference evidence="3 4" key="1">
    <citation type="submission" date="2013-08" db="EMBL/GenBank/DDBJ databases">
        <title>Genome sequencing of Lysobacter.</title>
        <authorList>
            <person name="Zhang S."/>
            <person name="Wang G."/>
        </authorList>
    </citation>
    <scope>NUCLEOTIDE SEQUENCE [LARGE SCALE GENOMIC DNA]</scope>
    <source>
        <strain evidence="3 4">GH1-9</strain>
    </source>
</reference>
<organism evidence="3 4">
    <name type="scientific">Lysobacter daejeonensis GH1-9</name>
    <dbReference type="NCBI Taxonomy" id="1385517"/>
    <lineage>
        <taxon>Bacteria</taxon>
        <taxon>Pseudomonadati</taxon>
        <taxon>Pseudomonadota</taxon>
        <taxon>Gammaproteobacteria</taxon>
        <taxon>Lysobacterales</taxon>
        <taxon>Lysobacteraceae</taxon>
        <taxon>Aerolutibacter</taxon>
    </lineage>
</organism>
<evidence type="ECO:0000313" key="3">
    <source>
        <dbReference type="EMBL" id="KGM56267.1"/>
    </source>
</evidence>
<feature type="region of interest" description="Disordered" evidence="1">
    <location>
        <begin position="560"/>
        <end position="581"/>
    </location>
</feature>
<evidence type="ECO:0000256" key="1">
    <source>
        <dbReference type="SAM" id="MobiDB-lite"/>
    </source>
</evidence>
<dbReference type="SUPFAM" id="SSF75005">
    <property type="entry name" value="Arabinanase/levansucrase/invertase"/>
    <property type="match status" value="1"/>
</dbReference>
<dbReference type="Proteomes" id="UP000029998">
    <property type="component" value="Unassembled WGS sequence"/>
</dbReference>
<evidence type="ECO:0000259" key="2">
    <source>
        <dbReference type="Pfam" id="PF24793"/>
    </source>
</evidence>
<sequence>MKHANTASRTSLYEMPEGRTHPLNVAIVVPPVVPAWVLKLNELAADQGWLRLSLYPATAAELAPVVPGPGIMLRAALALEHAALGRSHALSRVAMPFRAGSDAAAWQDPTSLFEHLGAQRPDLVILLGPRAWTHELSSRALYGCWHVEPSLLDERFAGLSLLSPMLRGDLTTRLGLRLTPEGGDPIDLAGGTTQTRAGSFIRQREAAFRKLPALLLRALHRLAHDDVALPDHAVAELSLPPQAPVGRAAGLGALLLIAKAALRRARGRRRDGSVGWTLALRLSGQPIDPSKPELGSHALLRPDVGWWADPFVVCANERRLIFVEEMEDPRLNNANIACVEISDGQARRLGTALDEPGHLSYPQVLHWQGQWYMTVESSYDRRISLYRATRFPLAWSRVRDLVSGQVCVDPTLHYQDGHWYLFTSISENETSTSDDLFLFVSDAIDGPYRPHPASPIVCDVGRARMAGKLFVHHGKLIRPAQDCGPCYGNAIVFNEVLELSPWIYRERPISRLAHQIGRGSMGCHTYNADGPIEVLDLFGRPPIGQACLHVVDALDQVSSPSAPFSATAPREDVPGPIQLER</sequence>
<dbReference type="STRING" id="1385517.N800_08680"/>
<dbReference type="Pfam" id="PF24793">
    <property type="entry name" value="GINT1_N"/>
    <property type="match status" value="1"/>
</dbReference>
<dbReference type="EMBL" id="AVPU01000001">
    <property type="protein sequence ID" value="KGM56267.1"/>
    <property type="molecule type" value="Genomic_DNA"/>
</dbReference>
<dbReference type="InterPro" id="IPR023296">
    <property type="entry name" value="Glyco_hydro_beta-prop_sf"/>
</dbReference>
<gene>
    <name evidence="3" type="ORF">N800_08680</name>
</gene>
<proteinExistence type="predicted"/>